<dbReference type="Proteomes" id="UP000183967">
    <property type="component" value="Unassembled WGS sequence"/>
</dbReference>
<feature type="transmembrane region" description="Helical" evidence="5">
    <location>
        <begin position="297"/>
        <end position="314"/>
    </location>
</feature>
<dbReference type="EMBL" id="FQXO01000013">
    <property type="protein sequence ID" value="SHH40584.1"/>
    <property type="molecule type" value="Genomic_DNA"/>
</dbReference>
<feature type="transmembrane region" description="Helical" evidence="5">
    <location>
        <begin position="73"/>
        <end position="93"/>
    </location>
</feature>
<sequence>MSTSIILFIFGLILVIKGGDWFVDSSVKIAKISGLPEAFIGATLVSIATTSPEIMVSATAAIKGHSTMSVGNAIGSIICNIGLILGLTNVIMPSKIDKRLFSGKAFLMTIYMILLFILGFNGSIDRVDSIILIILFIIYVIYNSYSVKNRRVLVSNRSSKKILPKEIIKIAISFIFGITAILIGANLLIDNGVILAGYLGIPEAIISLTLIALGTSLPELVTAITALRKGHGSLSIGNIIGANVLNITLVIGISGILTPLKLLEQNIYFDFLVALILMLLLIIPLIKRNRVTRLNSLILLLVYIGYITLLYGVFS</sequence>
<keyword evidence="8" id="KW-1185">Reference proteome</keyword>
<dbReference type="GO" id="GO:0008273">
    <property type="term" value="F:calcium, potassium:sodium antiporter activity"/>
    <property type="evidence" value="ECO:0007669"/>
    <property type="project" value="TreeGrafter"/>
</dbReference>
<feature type="transmembrane region" description="Helical" evidence="5">
    <location>
        <begin position="239"/>
        <end position="260"/>
    </location>
</feature>
<dbReference type="RefSeq" id="WP_073195504.1">
    <property type="nucleotide sequence ID" value="NZ_FQXO01000013.1"/>
</dbReference>
<evidence type="ECO:0000256" key="4">
    <source>
        <dbReference type="ARBA" id="ARBA00023136"/>
    </source>
</evidence>
<keyword evidence="4 5" id="KW-0472">Membrane</keyword>
<dbReference type="AlphaFoldDB" id="A0A1M5SPW0"/>
<name>A0A1M5SPW0_9FIRM</name>
<dbReference type="InterPro" id="IPR004481">
    <property type="entry name" value="K/Na/Ca-exchanger"/>
</dbReference>
<comment type="subcellular location">
    <subcellularLocation>
        <location evidence="1">Membrane</location>
        <topology evidence="1">Multi-pass membrane protein</topology>
    </subcellularLocation>
</comment>
<evidence type="ECO:0000256" key="1">
    <source>
        <dbReference type="ARBA" id="ARBA00004141"/>
    </source>
</evidence>
<evidence type="ECO:0000256" key="5">
    <source>
        <dbReference type="SAM" id="Phobius"/>
    </source>
</evidence>
<organism evidence="7 8">
    <name type="scientific">Caloranaerobacter azorensis DSM 13643</name>
    <dbReference type="NCBI Taxonomy" id="1121264"/>
    <lineage>
        <taxon>Bacteria</taxon>
        <taxon>Bacillati</taxon>
        <taxon>Bacillota</taxon>
        <taxon>Tissierellia</taxon>
        <taxon>Tissierellales</taxon>
        <taxon>Thermohalobacteraceae</taxon>
        <taxon>Caloranaerobacter</taxon>
    </lineage>
</organism>
<reference evidence="8" key="1">
    <citation type="submission" date="2016-11" db="EMBL/GenBank/DDBJ databases">
        <authorList>
            <person name="Varghese N."/>
            <person name="Submissions S."/>
        </authorList>
    </citation>
    <scope>NUCLEOTIDE SEQUENCE [LARGE SCALE GENOMIC DNA]</scope>
    <source>
        <strain evidence="8">DSM 13643</strain>
    </source>
</reference>
<keyword evidence="3 5" id="KW-1133">Transmembrane helix</keyword>
<dbReference type="GO" id="GO:0005262">
    <property type="term" value="F:calcium channel activity"/>
    <property type="evidence" value="ECO:0007669"/>
    <property type="project" value="TreeGrafter"/>
</dbReference>
<evidence type="ECO:0000259" key="6">
    <source>
        <dbReference type="Pfam" id="PF01699"/>
    </source>
</evidence>
<keyword evidence="2 5" id="KW-0812">Transmembrane</keyword>
<feature type="transmembrane region" description="Helical" evidence="5">
    <location>
        <begin position="266"/>
        <end position="285"/>
    </location>
</feature>
<dbReference type="GO" id="GO:0006874">
    <property type="term" value="P:intracellular calcium ion homeostasis"/>
    <property type="evidence" value="ECO:0007669"/>
    <property type="project" value="TreeGrafter"/>
</dbReference>
<gene>
    <name evidence="7" type="ORF">SAMN02745135_00695</name>
</gene>
<dbReference type="PANTHER" id="PTHR10846:SF8">
    <property type="entry name" value="INNER MEMBRANE PROTEIN YRBG"/>
    <property type="match status" value="1"/>
</dbReference>
<accession>A0A1M5SPW0</accession>
<protein>
    <submittedName>
        <fullName evidence="7">Cation:H+ antiporter</fullName>
    </submittedName>
</protein>
<evidence type="ECO:0000313" key="8">
    <source>
        <dbReference type="Proteomes" id="UP000183967"/>
    </source>
</evidence>
<feature type="domain" description="Sodium/calcium exchanger membrane region" evidence="6">
    <location>
        <begin position="4"/>
        <end position="143"/>
    </location>
</feature>
<dbReference type="GO" id="GO:0005886">
    <property type="term" value="C:plasma membrane"/>
    <property type="evidence" value="ECO:0007669"/>
    <property type="project" value="TreeGrafter"/>
</dbReference>
<dbReference type="PANTHER" id="PTHR10846">
    <property type="entry name" value="SODIUM/POTASSIUM/CALCIUM EXCHANGER"/>
    <property type="match status" value="1"/>
</dbReference>
<feature type="transmembrane region" description="Helical" evidence="5">
    <location>
        <begin position="204"/>
        <end position="227"/>
    </location>
</feature>
<evidence type="ECO:0000256" key="3">
    <source>
        <dbReference type="ARBA" id="ARBA00022989"/>
    </source>
</evidence>
<proteinExistence type="predicted"/>
<feature type="transmembrane region" description="Helical" evidence="5">
    <location>
        <begin position="130"/>
        <end position="147"/>
    </location>
</feature>
<dbReference type="Gene3D" id="1.20.1420.30">
    <property type="entry name" value="NCX, central ion-binding region"/>
    <property type="match status" value="1"/>
</dbReference>
<evidence type="ECO:0000256" key="2">
    <source>
        <dbReference type="ARBA" id="ARBA00022692"/>
    </source>
</evidence>
<dbReference type="InterPro" id="IPR004837">
    <property type="entry name" value="NaCa_Exmemb"/>
</dbReference>
<evidence type="ECO:0000313" key="7">
    <source>
        <dbReference type="EMBL" id="SHH40584.1"/>
    </source>
</evidence>
<feature type="transmembrane region" description="Helical" evidence="5">
    <location>
        <begin position="105"/>
        <end position="124"/>
    </location>
</feature>
<dbReference type="OrthoDB" id="9794225at2"/>
<dbReference type="Pfam" id="PF01699">
    <property type="entry name" value="Na_Ca_ex"/>
    <property type="match status" value="2"/>
</dbReference>
<feature type="transmembrane region" description="Helical" evidence="5">
    <location>
        <begin position="167"/>
        <end position="189"/>
    </location>
</feature>
<feature type="domain" description="Sodium/calcium exchanger membrane region" evidence="6">
    <location>
        <begin position="171"/>
        <end position="311"/>
    </location>
</feature>
<dbReference type="NCBIfam" id="TIGR00367">
    <property type="entry name" value="calcium/sodium antiporter"/>
    <property type="match status" value="1"/>
</dbReference>
<dbReference type="InterPro" id="IPR044880">
    <property type="entry name" value="NCX_ion-bd_dom_sf"/>
</dbReference>